<dbReference type="PROSITE" id="PS01095">
    <property type="entry name" value="GH18_1"/>
    <property type="match status" value="1"/>
</dbReference>
<dbReference type="GO" id="GO:0008061">
    <property type="term" value="F:chitin binding"/>
    <property type="evidence" value="ECO:0007669"/>
    <property type="project" value="InterPro"/>
</dbReference>
<evidence type="ECO:0000256" key="2">
    <source>
        <dbReference type="ARBA" id="ARBA00004613"/>
    </source>
</evidence>
<accession>A0AAN6Y6Z5</accession>
<dbReference type="InterPro" id="IPR001223">
    <property type="entry name" value="Glyco_hydro18_cat"/>
</dbReference>
<comment type="caution">
    <text evidence="15">The sequence shown here is derived from an EMBL/GenBank/DDBJ whole genome shotgun (WGS) entry which is preliminary data.</text>
</comment>
<evidence type="ECO:0000256" key="1">
    <source>
        <dbReference type="ARBA" id="ARBA00000822"/>
    </source>
</evidence>
<feature type="signal peptide" evidence="13">
    <location>
        <begin position="1"/>
        <end position="23"/>
    </location>
</feature>
<dbReference type="SUPFAM" id="SSF54556">
    <property type="entry name" value="Chitinase insertion domain"/>
    <property type="match status" value="1"/>
</dbReference>
<reference evidence="15" key="1">
    <citation type="journal article" date="2023" name="Mol. Phylogenet. Evol.">
        <title>Genome-scale phylogeny and comparative genomics of the fungal order Sordariales.</title>
        <authorList>
            <person name="Hensen N."/>
            <person name="Bonometti L."/>
            <person name="Westerberg I."/>
            <person name="Brannstrom I.O."/>
            <person name="Guillou S."/>
            <person name="Cros-Aarteil S."/>
            <person name="Calhoun S."/>
            <person name="Haridas S."/>
            <person name="Kuo A."/>
            <person name="Mondo S."/>
            <person name="Pangilinan J."/>
            <person name="Riley R."/>
            <person name="LaButti K."/>
            <person name="Andreopoulos B."/>
            <person name="Lipzen A."/>
            <person name="Chen C."/>
            <person name="Yan M."/>
            <person name="Daum C."/>
            <person name="Ng V."/>
            <person name="Clum A."/>
            <person name="Steindorff A."/>
            <person name="Ohm R.A."/>
            <person name="Martin F."/>
            <person name="Silar P."/>
            <person name="Natvig D.O."/>
            <person name="Lalanne C."/>
            <person name="Gautier V."/>
            <person name="Ament-Velasquez S.L."/>
            <person name="Kruys A."/>
            <person name="Hutchinson M.I."/>
            <person name="Powell A.J."/>
            <person name="Barry K."/>
            <person name="Miller A.N."/>
            <person name="Grigoriev I.V."/>
            <person name="Debuchy R."/>
            <person name="Gladieux P."/>
            <person name="Hiltunen Thoren M."/>
            <person name="Johannesson H."/>
        </authorList>
    </citation>
    <scope>NUCLEOTIDE SEQUENCE</scope>
    <source>
        <strain evidence="15">PSN293</strain>
    </source>
</reference>
<dbReference type="InterPro" id="IPR050314">
    <property type="entry name" value="Glycosyl_Hydrlase_18"/>
</dbReference>
<dbReference type="InterPro" id="IPR029070">
    <property type="entry name" value="Chitinase_insertion_sf"/>
</dbReference>
<keyword evidence="6 12" id="KW-0378">Hydrolase</keyword>
<dbReference type="PANTHER" id="PTHR11177:SF384">
    <property type="entry name" value="CHITINASE"/>
    <property type="match status" value="1"/>
</dbReference>
<feature type="chain" id="PRO_5042939326" description="chitinase" evidence="13">
    <location>
        <begin position="24"/>
        <end position="434"/>
    </location>
</feature>
<dbReference type="InterPro" id="IPR011583">
    <property type="entry name" value="Chitinase_II/V-like_cat"/>
</dbReference>
<evidence type="ECO:0000313" key="15">
    <source>
        <dbReference type="EMBL" id="KAK4213798.1"/>
    </source>
</evidence>
<sequence length="434" mass="47048">MIPSLKKAASIAAAMTFAVGSTALPLAGTNSTSPGNETAPIPGSGASGLANMVYFTNWGIYGRDYQPSQLPVSQITHVLYSFAKVNPDGEVYTSDSYADLEKHYPSDSWNDVGKNAYGCVKQLYALKKTNRHLKTLLSIGGWTYSATFPTAASTAESRALFAKTSVALLKDWGLDGLDIDWEYPANPTEAADFVLLLKAVRAELDAYSARSANGYHFLLTIASPAGPEKYNTMQLREMSQILDSFNLMAYDFSGSWDTNSGHQANLYPSKSNPKSTPFSTDKAVQDYILAGVPPSKIVLGMPIYGRAFEQTSGIGQSFNGIGPGSWENGIWDYKVLPKAGSTVLYDAEAGASYSYDANSKTIISFDTVDMVQKKVDYLKSVKLGGSMFWEASGDKNGAESLLQASFERLGGIDRSSNLLSYPESQYENIRKNLQ</sequence>
<keyword evidence="8" id="KW-0325">Glycoprotein</keyword>
<dbReference type="GO" id="GO:0005576">
    <property type="term" value="C:extracellular region"/>
    <property type="evidence" value="ECO:0007669"/>
    <property type="project" value="UniProtKB-SubCell"/>
</dbReference>
<keyword evidence="9" id="KW-0119">Carbohydrate metabolism</keyword>
<keyword evidence="10 12" id="KW-0326">Glycosidase</keyword>
<dbReference type="Pfam" id="PF00704">
    <property type="entry name" value="Glyco_hydro_18"/>
    <property type="match status" value="1"/>
</dbReference>
<dbReference type="FunFam" id="3.10.50.10:FF:000005">
    <property type="entry name" value="Endochitinase B1"/>
    <property type="match status" value="1"/>
</dbReference>
<evidence type="ECO:0000256" key="8">
    <source>
        <dbReference type="ARBA" id="ARBA00023180"/>
    </source>
</evidence>
<gene>
    <name evidence="15" type="ORF">QBC37DRAFT_163835</name>
</gene>
<dbReference type="Proteomes" id="UP001301769">
    <property type="component" value="Unassembled WGS sequence"/>
</dbReference>
<comment type="subcellular location">
    <subcellularLocation>
        <location evidence="2">Secreted</location>
    </subcellularLocation>
</comment>
<evidence type="ECO:0000256" key="12">
    <source>
        <dbReference type="RuleBase" id="RU000489"/>
    </source>
</evidence>
<dbReference type="PROSITE" id="PS51910">
    <property type="entry name" value="GH18_2"/>
    <property type="match status" value="1"/>
</dbReference>
<evidence type="ECO:0000256" key="13">
    <source>
        <dbReference type="SAM" id="SignalP"/>
    </source>
</evidence>
<comment type="similarity">
    <text evidence="3">Belongs to the glycosyl hydrolase 18 family. Chitinase class V subfamily.</text>
</comment>
<dbReference type="GO" id="GO:0006032">
    <property type="term" value="P:chitin catabolic process"/>
    <property type="evidence" value="ECO:0007669"/>
    <property type="project" value="UniProtKB-KW"/>
</dbReference>
<keyword evidence="7" id="KW-0146">Chitin degradation</keyword>
<dbReference type="SUPFAM" id="SSF51445">
    <property type="entry name" value="(Trans)glycosidases"/>
    <property type="match status" value="1"/>
</dbReference>
<keyword evidence="16" id="KW-1185">Reference proteome</keyword>
<evidence type="ECO:0000256" key="4">
    <source>
        <dbReference type="ARBA" id="ARBA00012729"/>
    </source>
</evidence>
<evidence type="ECO:0000256" key="6">
    <source>
        <dbReference type="ARBA" id="ARBA00022801"/>
    </source>
</evidence>
<name>A0AAN6Y6Z5_9PEZI</name>
<reference evidence="15" key="2">
    <citation type="submission" date="2023-05" db="EMBL/GenBank/DDBJ databases">
        <authorList>
            <consortium name="Lawrence Berkeley National Laboratory"/>
            <person name="Steindorff A."/>
            <person name="Hensen N."/>
            <person name="Bonometti L."/>
            <person name="Westerberg I."/>
            <person name="Brannstrom I.O."/>
            <person name="Guillou S."/>
            <person name="Cros-Aarteil S."/>
            <person name="Calhoun S."/>
            <person name="Haridas S."/>
            <person name="Kuo A."/>
            <person name="Mondo S."/>
            <person name="Pangilinan J."/>
            <person name="Riley R."/>
            <person name="Labutti K."/>
            <person name="Andreopoulos B."/>
            <person name="Lipzen A."/>
            <person name="Chen C."/>
            <person name="Yanf M."/>
            <person name="Daum C."/>
            <person name="Ng V."/>
            <person name="Clum A."/>
            <person name="Ohm R."/>
            <person name="Martin F."/>
            <person name="Silar P."/>
            <person name="Natvig D."/>
            <person name="Lalanne C."/>
            <person name="Gautier V."/>
            <person name="Ament-Velasquez S.L."/>
            <person name="Kruys A."/>
            <person name="Hutchinson M.I."/>
            <person name="Powell A.J."/>
            <person name="Barry K."/>
            <person name="Miller A.N."/>
            <person name="Grigoriev I.V."/>
            <person name="Debuchy R."/>
            <person name="Gladieux P."/>
            <person name="Thoren M.H."/>
            <person name="Johannesson H."/>
        </authorList>
    </citation>
    <scope>NUCLEOTIDE SEQUENCE</scope>
    <source>
        <strain evidence="15">PSN293</strain>
    </source>
</reference>
<dbReference type="GO" id="GO:0000272">
    <property type="term" value="P:polysaccharide catabolic process"/>
    <property type="evidence" value="ECO:0007669"/>
    <property type="project" value="UniProtKB-KW"/>
</dbReference>
<evidence type="ECO:0000256" key="5">
    <source>
        <dbReference type="ARBA" id="ARBA00022525"/>
    </source>
</evidence>
<evidence type="ECO:0000256" key="9">
    <source>
        <dbReference type="ARBA" id="ARBA00023277"/>
    </source>
</evidence>
<dbReference type="EC" id="3.2.1.14" evidence="4"/>
<evidence type="ECO:0000259" key="14">
    <source>
        <dbReference type="PROSITE" id="PS51910"/>
    </source>
</evidence>
<dbReference type="EMBL" id="MU858103">
    <property type="protein sequence ID" value="KAK4213798.1"/>
    <property type="molecule type" value="Genomic_DNA"/>
</dbReference>
<protein>
    <recommendedName>
        <fullName evidence="4">chitinase</fullName>
        <ecNumber evidence="4">3.2.1.14</ecNumber>
    </recommendedName>
</protein>
<dbReference type="GO" id="GO:0008843">
    <property type="term" value="F:endochitinase activity"/>
    <property type="evidence" value="ECO:0007669"/>
    <property type="project" value="UniProtKB-EC"/>
</dbReference>
<dbReference type="Gene3D" id="3.20.20.80">
    <property type="entry name" value="Glycosidases"/>
    <property type="match status" value="1"/>
</dbReference>
<evidence type="ECO:0000256" key="7">
    <source>
        <dbReference type="ARBA" id="ARBA00023024"/>
    </source>
</evidence>
<dbReference type="InterPro" id="IPR001579">
    <property type="entry name" value="Glyco_hydro_18_chit_AS"/>
</dbReference>
<dbReference type="PANTHER" id="PTHR11177">
    <property type="entry name" value="CHITINASE"/>
    <property type="match status" value="1"/>
</dbReference>
<dbReference type="CDD" id="cd06548">
    <property type="entry name" value="GH18_chitinase"/>
    <property type="match status" value="1"/>
</dbReference>
<evidence type="ECO:0000256" key="11">
    <source>
        <dbReference type="ARBA" id="ARBA00023326"/>
    </source>
</evidence>
<evidence type="ECO:0000313" key="16">
    <source>
        <dbReference type="Proteomes" id="UP001301769"/>
    </source>
</evidence>
<comment type="catalytic activity">
    <reaction evidence="1">
        <text>Random endo-hydrolysis of N-acetyl-beta-D-glucosaminide (1-&gt;4)-beta-linkages in chitin and chitodextrins.</text>
        <dbReference type="EC" id="3.2.1.14"/>
    </reaction>
</comment>
<dbReference type="InterPro" id="IPR017853">
    <property type="entry name" value="GH"/>
</dbReference>
<dbReference type="FunFam" id="3.20.20.80:FF:000095">
    <property type="entry name" value="Endochitinase B1"/>
    <property type="match status" value="1"/>
</dbReference>
<dbReference type="Gene3D" id="3.10.50.10">
    <property type="match status" value="1"/>
</dbReference>
<dbReference type="AlphaFoldDB" id="A0AAN6Y6Z5"/>
<evidence type="ECO:0000256" key="3">
    <source>
        <dbReference type="ARBA" id="ARBA00008682"/>
    </source>
</evidence>
<feature type="domain" description="GH18" evidence="14">
    <location>
        <begin position="49"/>
        <end position="412"/>
    </location>
</feature>
<proteinExistence type="inferred from homology"/>
<dbReference type="SMART" id="SM00636">
    <property type="entry name" value="Glyco_18"/>
    <property type="match status" value="1"/>
</dbReference>
<evidence type="ECO:0000256" key="10">
    <source>
        <dbReference type="ARBA" id="ARBA00023295"/>
    </source>
</evidence>
<organism evidence="15 16">
    <name type="scientific">Rhypophila decipiens</name>
    <dbReference type="NCBI Taxonomy" id="261697"/>
    <lineage>
        <taxon>Eukaryota</taxon>
        <taxon>Fungi</taxon>
        <taxon>Dikarya</taxon>
        <taxon>Ascomycota</taxon>
        <taxon>Pezizomycotina</taxon>
        <taxon>Sordariomycetes</taxon>
        <taxon>Sordariomycetidae</taxon>
        <taxon>Sordariales</taxon>
        <taxon>Naviculisporaceae</taxon>
        <taxon>Rhypophila</taxon>
    </lineage>
</organism>
<keyword evidence="13" id="KW-0732">Signal</keyword>
<keyword evidence="5" id="KW-0964">Secreted</keyword>
<keyword evidence="11" id="KW-0624">Polysaccharide degradation</keyword>